<protein>
    <submittedName>
        <fullName evidence="2">Short C-terminal domain</fullName>
    </submittedName>
</protein>
<evidence type="ECO:0000256" key="1">
    <source>
        <dbReference type="SAM" id="MobiDB-lite"/>
    </source>
</evidence>
<sequence length="101" mass="11548">MAEKTKQQNAENESEEEELGKQILQLNLSFHEMKDDKFTVKVTCEKDGKESDLNILTDDDSIGMVYQGMKIAMGTVARFYLMSLLNKGTITQEEYDKMVSK</sequence>
<accession>A0A8S5UQF9</accession>
<evidence type="ECO:0000313" key="2">
    <source>
        <dbReference type="EMBL" id="DAF96675.1"/>
    </source>
</evidence>
<name>A0A8S5UQF9_9CAUD</name>
<reference evidence="2" key="1">
    <citation type="journal article" date="2021" name="Proc. Natl. Acad. Sci. U.S.A.">
        <title>A Catalog of Tens of Thousands of Viruses from Human Metagenomes Reveals Hidden Associations with Chronic Diseases.</title>
        <authorList>
            <person name="Tisza M.J."/>
            <person name="Buck C.B."/>
        </authorList>
    </citation>
    <scope>NUCLEOTIDE SEQUENCE</scope>
    <source>
        <strain evidence="2">CtfrT39</strain>
    </source>
</reference>
<feature type="region of interest" description="Disordered" evidence="1">
    <location>
        <begin position="1"/>
        <end position="20"/>
    </location>
</feature>
<proteinExistence type="predicted"/>
<organism evidence="2">
    <name type="scientific">Siphoviridae sp. ctfrT39</name>
    <dbReference type="NCBI Taxonomy" id="2825598"/>
    <lineage>
        <taxon>Viruses</taxon>
        <taxon>Duplodnaviria</taxon>
        <taxon>Heunggongvirae</taxon>
        <taxon>Uroviricota</taxon>
        <taxon>Caudoviricetes</taxon>
    </lineage>
</organism>
<dbReference type="EMBL" id="BK016120">
    <property type="protein sequence ID" value="DAF96675.1"/>
    <property type="molecule type" value="Genomic_DNA"/>
</dbReference>